<proteinExistence type="inferred from homology"/>
<evidence type="ECO:0000259" key="8">
    <source>
        <dbReference type="Pfam" id="PF20684"/>
    </source>
</evidence>
<organism evidence="9 10">
    <name type="scientific">Penicillium subrubescens</name>
    <dbReference type="NCBI Taxonomy" id="1316194"/>
    <lineage>
        <taxon>Eukaryota</taxon>
        <taxon>Fungi</taxon>
        <taxon>Dikarya</taxon>
        <taxon>Ascomycota</taxon>
        <taxon>Pezizomycotina</taxon>
        <taxon>Eurotiomycetes</taxon>
        <taxon>Eurotiomycetidae</taxon>
        <taxon>Eurotiales</taxon>
        <taxon>Aspergillaceae</taxon>
        <taxon>Penicillium</taxon>
    </lineage>
</organism>
<evidence type="ECO:0000313" key="10">
    <source>
        <dbReference type="Proteomes" id="UP000186955"/>
    </source>
</evidence>
<feature type="region of interest" description="Disordered" evidence="6">
    <location>
        <begin position="292"/>
        <end position="312"/>
    </location>
</feature>
<accession>A0A1Q5UI75</accession>
<feature type="transmembrane region" description="Helical" evidence="7">
    <location>
        <begin position="175"/>
        <end position="195"/>
    </location>
</feature>
<evidence type="ECO:0000256" key="4">
    <source>
        <dbReference type="ARBA" id="ARBA00023136"/>
    </source>
</evidence>
<keyword evidence="4 7" id="KW-0472">Membrane</keyword>
<feature type="transmembrane region" description="Helical" evidence="7">
    <location>
        <begin position="94"/>
        <end position="116"/>
    </location>
</feature>
<keyword evidence="2 7" id="KW-0812">Transmembrane</keyword>
<dbReference type="PANTHER" id="PTHR33048:SF108">
    <property type="entry name" value="INTEGRAL MEMBRANE PROTEIN"/>
    <property type="match status" value="1"/>
</dbReference>
<dbReference type="InterPro" id="IPR052337">
    <property type="entry name" value="SAT4-like"/>
</dbReference>
<dbReference type="STRING" id="1316194.A0A1Q5UI75"/>
<name>A0A1Q5UI75_9EURO</name>
<comment type="similarity">
    <text evidence="5">Belongs to the SAT4 family.</text>
</comment>
<comment type="caution">
    <text evidence="9">The sequence shown here is derived from an EMBL/GenBank/DDBJ whole genome shotgun (WGS) entry which is preliminary data.</text>
</comment>
<dbReference type="GO" id="GO:0016020">
    <property type="term" value="C:membrane"/>
    <property type="evidence" value="ECO:0007669"/>
    <property type="project" value="UniProtKB-SubCell"/>
</dbReference>
<keyword evidence="3 7" id="KW-1133">Transmembrane helix</keyword>
<dbReference type="Proteomes" id="UP000186955">
    <property type="component" value="Unassembled WGS sequence"/>
</dbReference>
<comment type="subcellular location">
    <subcellularLocation>
        <location evidence="1">Membrane</location>
        <topology evidence="1">Multi-pass membrane protein</topology>
    </subcellularLocation>
</comment>
<feature type="compositionally biased region" description="Polar residues" evidence="6">
    <location>
        <begin position="299"/>
        <end position="312"/>
    </location>
</feature>
<dbReference type="Pfam" id="PF20684">
    <property type="entry name" value="Fung_rhodopsin"/>
    <property type="match status" value="1"/>
</dbReference>
<keyword evidence="10" id="KW-1185">Reference proteome</keyword>
<feature type="domain" description="Rhodopsin" evidence="8">
    <location>
        <begin position="32"/>
        <end position="236"/>
    </location>
</feature>
<evidence type="ECO:0000256" key="3">
    <source>
        <dbReference type="ARBA" id="ARBA00022989"/>
    </source>
</evidence>
<evidence type="ECO:0000256" key="7">
    <source>
        <dbReference type="SAM" id="Phobius"/>
    </source>
</evidence>
<reference evidence="9 10" key="1">
    <citation type="submission" date="2016-10" db="EMBL/GenBank/DDBJ databases">
        <title>Genome sequence of the ascomycete fungus Penicillium subrubescens.</title>
        <authorList>
            <person name="De Vries R.P."/>
            <person name="Peng M."/>
            <person name="Dilokpimol A."/>
            <person name="Hilden K."/>
            <person name="Makela M.R."/>
            <person name="Grigoriev I."/>
            <person name="Riley R."/>
            <person name="Granchi Z."/>
        </authorList>
    </citation>
    <scope>NUCLEOTIDE SEQUENCE [LARGE SCALE GENOMIC DNA]</scope>
    <source>
        <strain evidence="9 10">CBS 132785</strain>
    </source>
</reference>
<evidence type="ECO:0000256" key="5">
    <source>
        <dbReference type="ARBA" id="ARBA00038359"/>
    </source>
</evidence>
<dbReference type="PANTHER" id="PTHR33048">
    <property type="entry name" value="PTH11-LIKE INTEGRAL MEMBRANE PROTEIN (AFU_ORTHOLOGUE AFUA_5G11245)"/>
    <property type="match status" value="1"/>
</dbReference>
<sequence length="342" mass="38203">MEELKTMISVFSILRPTLSDTMDYRSQLFDSCWMVNSYGGGYNAWDVPETEFIKFQKASYATTLIYVPMVFIIKVALLAVMGRVFAPHRRKIKVIYISIVIMLCYYIPALFIKIFFCEPISAYWLGTLNGGKCLDQRKVIIADSVISIAGDLWILVLPVPLIWSLQMTSAKKMRVIGILGAGGLATGFSIWRLVIMVVESNTTNTTWFWIHCVLTANAEAGIGLICACLPAMNHFFTAVKNMRSNTNNTDCSKSHELGSWQMHSGRSAAQRTPENFFLPSQNDQAHLISTAAGPEHRQNSISSVRSEPTSTKLDGISRNVTVSQVFEIYKFRDHAEASSVLA</sequence>
<protein>
    <recommendedName>
        <fullName evidence="8">Rhodopsin domain-containing protein</fullName>
    </recommendedName>
</protein>
<evidence type="ECO:0000256" key="2">
    <source>
        <dbReference type="ARBA" id="ARBA00022692"/>
    </source>
</evidence>
<dbReference type="AlphaFoldDB" id="A0A1Q5UI75"/>
<gene>
    <name evidence="9" type="ORF">PENSUB_2324</name>
</gene>
<dbReference type="EMBL" id="MNBE01000245">
    <property type="protein sequence ID" value="OKP12164.1"/>
    <property type="molecule type" value="Genomic_DNA"/>
</dbReference>
<evidence type="ECO:0000313" key="9">
    <source>
        <dbReference type="EMBL" id="OKP12164.1"/>
    </source>
</evidence>
<dbReference type="InterPro" id="IPR049326">
    <property type="entry name" value="Rhodopsin_dom_fungi"/>
</dbReference>
<feature type="transmembrane region" description="Helical" evidence="7">
    <location>
        <begin position="207"/>
        <end position="232"/>
    </location>
</feature>
<feature type="transmembrane region" description="Helical" evidence="7">
    <location>
        <begin position="139"/>
        <end position="163"/>
    </location>
</feature>
<feature type="transmembrane region" description="Helical" evidence="7">
    <location>
        <begin position="64"/>
        <end position="82"/>
    </location>
</feature>
<evidence type="ECO:0000256" key="6">
    <source>
        <dbReference type="SAM" id="MobiDB-lite"/>
    </source>
</evidence>
<evidence type="ECO:0000256" key="1">
    <source>
        <dbReference type="ARBA" id="ARBA00004141"/>
    </source>
</evidence>